<proteinExistence type="predicted"/>
<protein>
    <recommendedName>
        <fullName evidence="3">DUF4261 domain-containing protein</fullName>
    </recommendedName>
</protein>
<evidence type="ECO:0008006" key="3">
    <source>
        <dbReference type="Google" id="ProtNLM"/>
    </source>
</evidence>
<organism evidence="1 2">
    <name type="scientific">Alteriqipengyuania abyssalis</name>
    <dbReference type="NCBI Taxonomy" id="2860200"/>
    <lineage>
        <taxon>Bacteria</taxon>
        <taxon>Pseudomonadati</taxon>
        <taxon>Pseudomonadota</taxon>
        <taxon>Alphaproteobacteria</taxon>
        <taxon>Sphingomonadales</taxon>
        <taxon>Erythrobacteraceae</taxon>
        <taxon>Alteriqipengyuania</taxon>
    </lineage>
</organism>
<gene>
    <name evidence="1" type="ORF">KYN89_02845</name>
</gene>
<dbReference type="EMBL" id="JAHWXP010000001">
    <property type="protein sequence ID" value="MBY8335974.1"/>
    <property type="molecule type" value="Genomic_DNA"/>
</dbReference>
<comment type="caution">
    <text evidence="1">The sequence shown here is derived from an EMBL/GenBank/DDBJ whole genome shotgun (WGS) entry which is preliminary data.</text>
</comment>
<evidence type="ECO:0000313" key="1">
    <source>
        <dbReference type="EMBL" id="MBY8335974.1"/>
    </source>
</evidence>
<accession>A0ABS7PA86</accession>
<name>A0ABS7PA86_9SPHN</name>
<evidence type="ECO:0000313" key="2">
    <source>
        <dbReference type="Proteomes" id="UP000759298"/>
    </source>
</evidence>
<dbReference type="RefSeq" id="WP_222823707.1">
    <property type="nucleotide sequence ID" value="NZ_JAHWXP010000001.1"/>
</dbReference>
<keyword evidence="2" id="KW-1185">Reference proteome</keyword>
<reference evidence="1 2" key="1">
    <citation type="submission" date="2021-07" db="EMBL/GenBank/DDBJ databases">
        <title>Alteriqipengyuania abyssalis NZ-12B nov, sp.nov isolated from deep sea sponge in pacific ocean.</title>
        <authorList>
            <person name="Tareen S."/>
            <person name="Wink J."/>
        </authorList>
    </citation>
    <scope>NUCLEOTIDE SEQUENCE [LARGE SCALE GENOMIC DNA]</scope>
    <source>
        <strain evidence="1 2">NZ-12B</strain>
    </source>
</reference>
<dbReference type="Proteomes" id="UP000759298">
    <property type="component" value="Unassembled WGS sequence"/>
</dbReference>
<sequence>MSAHSDDPARPDPADDLLILVPREARPTADAIAQIARDAPWLDLAGPELGGTAGGAIALQRAGLGFDLAGLAPGVPLPVPHPLSARELPEDFAPASIAAVSLRLGPHIEAGRGNLAILREWFALAAALADALGAAGIVWTPAGLALGPALLARNLQAWTARGELPVTLLASFHPTLDGAVQSSGLAFFTGQEFRIEPQLVGGTQQVDTLARLLFRHLVYAGPQSETGHLSTPDGHPLRIEAAADGRTIRVWPG</sequence>